<protein>
    <submittedName>
        <fullName evidence="2">Cupin domain-containing protein</fullName>
    </submittedName>
</protein>
<reference evidence="2 3" key="1">
    <citation type="submission" date="2017-04" db="EMBL/GenBank/DDBJ databases">
        <authorList>
            <person name="Afonso C.L."/>
            <person name="Miller P.J."/>
            <person name="Scott M.A."/>
            <person name="Spackman E."/>
            <person name="Goraichik I."/>
            <person name="Dimitrov K.M."/>
            <person name="Suarez D.L."/>
            <person name="Swayne D.E."/>
        </authorList>
    </citation>
    <scope>NUCLEOTIDE SEQUENCE [LARGE SCALE GENOMIC DNA]</scope>
    <source>
        <strain evidence="2 3">CGMCC 1.12708</strain>
    </source>
</reference>
<dbReference type="InterPro" id="IPR011051">
    <property type="entry name" value="RmlC_Cupin_sf"/>
</dbReference>
<evidence type="ECO:0000313" key="3">
    <source>
        <dbReference type="Proteomes" id="UP000192393"/>
    </source>
</evidence>
<dbReference type="OrthoDB" id="1423961at2"/>
<dbReference type="InterPro" id="IPR013096">
    <property type="entry name" value="Cupin_2"/>
</dbReference>
<dbReference type="Pfam" id="PF07883">
    <property type="entry name" value="Cupin_2"/>
    <property type="match status" value="1"/>
</dbReference>
<dbReference type="InterPro" id="IPR014710">
    <property type="entry name" value="RmlC-like_jellyroll"/>
</dbReference>
<accession>A0A1W2A7A3</accession>
<dbReference type="PANTHER" id="PTHR36440">
    <property type="entry name" value="PUTATIVE (AFU_ORTHOLOGUE AFUA_8G07350)-RELATED"/>
    <property type="match status" value="1"/>
</dbReference>
<feature type="domain" description="Cupin type-2" evidence="1">
    <location>
        <begin position="22"/>
        <end position="83"/>
    </location>
</feature>
<gene>
    <name evidence="2" type="ORF">SAMN06296427_1046</name>
</gene>
<organism evidence="2 3">
    <name type="scientific">Moheibacter sediminis</name>
    <dbReference type="NCBI Taxonomy" id="1434700"/>
    <lineage>
        <taxon>Bacteria</taxon>
        <taxon>Pseudomonadati</taxon>
        <taxon>Bacteroidota</taxon>
        <taxon>Flavobacteriia</taxon>
        <taxon>Flavobacteriales</taxon>
        <taxon>Weeksellaceae</taxon>
        <taxon>Moheibacter</taxon>
    </lineage>
</organism>
<dbReference type="EMBL" id="FWXS01000004">
    <property type="protein sequence ID" value="SMC56554.1"/>
    <property type="molecule type" value="Genomic_DNA"/>
</dbReference>
<dbReference type="AlphaFoldDB" id="A0A1W2A7A3"/>
<keyword evidence="3" id="KW-1185">Reference proteome</keyword>
<dbReference type="InterPro" id="IPR053146">
    <property type="entry name" value="QDO-like"/>
</dbReference>
<evidence type="ECO:0000313" key="2">
    <source>
        <dbReference type="EMBL" id="SMC56554.1"/>
    </source>
</evidence>
<evidence type="ECO:0000259" key="1">
    <source>
        <dbReference type="Pfam" id="PF07883"/>
    </source>
</evidence>
<dbReference type="STRING" id="1434700.SAMN06296427_1046"/>
<sequence length="113" mass="12503">MDTQEDLFIQTSIPKIFELAGGPPPHIHGNEDEIIYIVSGEFIVHIDDKDFPIKTGDTAFIPRGTLHTVINPIENNPGTLITIFSPAPKKVEDFFHYISTKGTVSSEIAPDGW</sequence>
<name>A0A1W2A7A3_9FLAO</name>
<dbReference type="SUPFAM" id="SSF51182">
    <property type="entry name" value="RmlC-like cupins"/>
    <property type="match status" value="1"/>
</dbReference>
<dbReference type="PANTHER" id="PTHR36440:SF1">
    <property type="entry name" value="PUTATIVE (AFU_ORTHOLOGUE AFUA_8G07350)-RELATED"/>
    <property type="match status" value="1"/>
</dbReference>
<dbReference type="Proteomes" id="UP000192393">
    <property type="component" value="Unassembled WGS sequence"/>
</dbReference>
<dbReference type="Gene3D" id="2.60.120.10">
    <property type="entry name" value="Jelly Rolls"/>
    <property type="match status" value="1"/>
</dbReference>
<proteinExistence type="predicted"/>
<dbReference type="RefSeq" id="WP_159447464.1">
    <property type="nucleotide sequence ID" value="NZ_FWXS01000004.1"/>
</dbReference>